<evidence type="ECO:0000256" key="1">
    <source>
        <dbReference type="ARBA" id="ARBA00004651"/>
    </source>
</evidence>
<feature type="transmembrane region" description="Helical" evidence="8">
    <location>
        <begin position="284"/>
        <end position="303"/>
    </location>
</feature>
<evidence type="ECO:0000259" key="9">
    <source>
        <dbReference type="PROSITE" id="PS50156"/>
    </source>
</evidence>
<keyword evidence="7" id="KW-0175">Coiled coil</keyword>
<feature type="transmembrane region" description="Helical" evidence="8">
    <location>
        <begin position="309"/>
        <end position="335"/>
    </location>
</feature>
<evidence type="ECO:0000313" key="10">
    <source>
        <dbReference type="EMBL" id="CEE02737.1"/>
    </source>
</evidence>
<keyword evidence="6 8" id="KW-0472">Membrane</keyword>
<feature type="transmembrane region" description="Helical" evidence="8">
    <location>
        <begin position="356"/>
        <end position="381"/>
    </location>
</feature>
<keyword evidence="4 8" id="KW-0812">Transmembrane</keyword>
<reference evidence="10 11" key="1">
    <citation type="submission" date="2014-07" db="EMBL/GenBank/DDBJ databases">
        <authorList>
            <person name="Wibberg Daniel"/>
        </authorList>
    </citation>
    <scope>NUCLEOTIDE SEQUENCE [LARGE SCALE GENOMIC DNA]</scope>
</reference>
<dbReference type="Gene3D" id="1.10.287.950">
    <property type="entry name" value="Methyl-accepting chemotaxis protein"/>
    <property type="match status" value="1"/>
</dbReference>
<keyword evidence="11" id="KW-1185">Reference proteome</keyword>
<evidence type="ECO:0000256" key="5">
    <source>
        <dbReference type="ARBA" id="ARBA00022989"/>
    </source>
</evidence>
<dbReference type="InterPro" id="IPR000731">
    <property type="entry name" value="SSD"/>
</dbReference>
<evidence type="ECO:0000313" key="11">
    <source>
        <dbReference type="Proteomes" id="UP000040576"/>
    </source>
</evidence>
<dbReference type="PROSITE" id="PS50156">
    <property type="entry name" value="SSD"/>
    <property type="match status" value="2"/>
</dbReference>
<dbReference type="InterPro" id="IPR023908">
    <property type="entry name" value="xxxLxxG_rpt"/>
</dbReference>
<feature type="domain" description="SSD" evidence="9">
    <location>
        <begin position="207"/>
        <end position="336"/>
    </location>
</feature>
<evidence type="ECO:0000256" key="6">
    <source>
        <dbReference type="ARBA" id="ARBA00023136"/>
    </source>
</evidence>
<dbReference type="GO" id="GO:0005886">
    <property type="term" value="C:plasma membrane"/>
    <property type="evidence" value="ECO:0007669"/>
    <property type="project" value="UniProtKB-SubCell"/>
</dbReference>
<dbReference type="EMBL" id="CCRF01000083">
    <property type="protein sequence ID" value="CEE02737.1"/>
    <property type="molecule type" value="Genomic_DNA"/>
</dbReference>
<evidence type="ECO:0000256" key="2">
    <source>
        <dbReference type="ARBA" id="ARBA00010157"/>
    </source>
</evidence>
<dbReference type="Proteomes" id="UP000040576">
    <property type="component" value="Unassembled WGS sequence"/>
</dbReference>
<dbReference type="PANTHER" id="PTHR33406:SF6">
    <property type="entry name" value="MEMBRANE PROTEIN YDGH-RELATED"/>
    <property type="match status" value="1"/>
</dbReference>
<evidence type="ECO:0000256" key="3">
    <source>
        <dbReference type="ARBA" id="ARBA00022475"/>
    </source>
</evidence>
<feature type="transmembrane region" description="Helical" evidence="8">
    <location>
        <begin position="235"/>
        <end position="256"/>
    </location>
</feature>
<dbReference type="InterPro" id="IPR050545">
    <property type="entry name" value="Mycobact_MmpL"/>
</dbReference>
<dbReference type="AlphaFoldDB" id="A0A090IYD3"/>
<comment type="similarity">
    <text evidence="2">Belongs to the resistance-nodulation-cell division (RND) (TC 2.A.6) family. MmpL subfamily.</text>
</comment>
<evidence type="ECO:0000256" key="8">
    <source>
        <dbReference type="SAM" id="Phobius"/>
    </source>
</evidence>
<evidence type="ECO:0000256" key="7">
    <source>
        <dbReference type="SAM" id="Coils"/>
    </source>
</evidence>
<gene>
    <name evidence="10" type="ORF">BT1A1_2948</name>
</gene>
<feature type="transmembrane region" description="Helical" evidence="8">
    <location>
        <begin position="6"/>
        <end position="26"/>
    </location>
</feature>
<feature type="transmembrane region" description="Helical" evidence="8">
    <location>
        <begin position="186"/>
        <end position="215"/>
    </location>
</feature>
<proteinExistence type="inferred from homology"/>
<protein>
    <recommendedName>
        <fullName evidence="9">SSD domain-containing protein</fullName>
    </recommendedName>
</protein>
<feature type="transmembrane region" description="Helical" evidence="8">
    <location>
        <begin position="973"/>
        <end position="999"/>
    </location>
</feature>
<dbReference type="SUPFAM" id="SSF58104">
    <property type="entry name" value="Methyl-accepting chemotaxis protein (MCP) signaling domain"/>
    <property type="match status" value="1"/>
</dbReference>
<feature type="domain" description="SSD" evidence="9">
    <location>
        <begin position="907"/>
        <end position="1035"/>
    </location>
</feature>
<dbReference type="Gene3D" id="1.20.1640.10">
    <property type="entry name" value="Multidrug efflux transporter AcrB transmembrane domain"/>
    <property type="match status" value="2"/>
</dbReference>
<organism evidence="10 11">
    <name type="scientific">Caldibacillus thermoamylovorans</name>
    <dbReference type="NCBI Taxonomy" id="35841"/>
    <lineage>
        <taxon>Bacteria</taxon>
        <taxon>Bacillati</taxon>
        <taxon>Bacillota</taxon>
        <taxon>Bacilli</taxon>
        <taxon>Bacillales</taxon>
        <taxon>Bacillaceae</taxon>
        <taxon>Caldibacillus</taxon>
    </lineage>
</organism>
<feature type="coiled-coil region" evidence="7">
    <location>
        <begin position="556"/>
        <end position="614"/>
    </location>
</feature>
<dbReference type="SUPFAM" id="SSF82866">
    <property type="entry name" value="Multidrug efflux transporter AcrB transmembrane domain"/>
    <property type="match status" value="2"/>
</dbReference>
<keyword evidence="5 8" id="KW-1133">Transmembrane helix</keyword>
<dbReference type="Pfam" id="PF03176">
    <property type="entry name" value="MMPL"/>
    <property type="match status" value="2"/>
</dbReference>
<accession>A0A090IYD3</accession>
<feature type="transmembrane region" description="Helical" evidence="8">
    <location>
        <begin position="878"/>
        <end position="897"/>
    </location>
</feature>
<dbReference type="RefSeq" id="WP_034772523.1">
    <property type="nucleotide sequence ID" value="NZ_CCRF01000083.1"/>
</dbReference>
<evidence type="ECO:0000256" key="4">
    <source>
        <dbReference type="ARBA" id="ARBA00022692"/>
    </source>
</evidence>
<dbReference type="PANTHER" id="PTHR33406">
    <property type="entry name" value="MEMBRANE PROTEIN MJ1562-RELATED"/>
    <property type="match status" value="1"/>
</dbReference>
<feature type="transmembrane region" description="Helical" evidence="8">
    <location>
        <begin position="1005"/>
        <end position="1029"/>
    </location>
</feature>
<sequence length="1049" mass="114277">MKGIIKAKWLIVVAWIVAAVILFFTAPNMADLVREKGQLDVPDGYSSKEAQKILNEINKQKGAENTTSVALVFHNKDGLTEKDIEQVKKAVKQLEDKKEQLGITNILTHFNQEELKDQLVSKDGKAILVSLSVELKDRTAHELSDDLYNAIENIKLEHYYTGNLFVNEDVILTSEAGLKKTETITVVFILIVLIAVFRSIVTPFIPLLTVGISYLASQSIVAFLVEFLNFPLSNFTQIFLVAVLFGIGTDYSILLLSRFKEELSARENLTDAIVETYRHAGKTVLFSGIAVLIGFAVIGFSQFKLYQSAAAVAVGIVVLLAALFTIVPFFMAVLGKKLFWPLKGSLEHKPSRLWTFAGRISFARPLVSLLIVAVITIPFIVTYNGGLSYNSMDEIGEGYSSVKGFDIIKDRFGPGQAMPTTVVIKNDEEMDQTEYMSIIENISGELEKVDGVDTVRSLTRPTGEKLDDLSVASQAEVLKDGINEGNDGIKQIRDGLDEANSKLAASSPQITEAKDGISALVSGTKELQTGIGQLQTGLQQIEAGIRQGSTGAGEAKAGLEEIKKNAEQMLAGYKQLAQGYSEVQTNLSTIQTNYKNIENGLVELNSKLSNLQQAFDFLEYYLNSRPESDQLKKNAVESFKGIKVYYTALQQNLPAMANGITELNKGLGAITEGLKTANTNFAKLNNGQEQLINGLQSVIDGIDALEKGLDSAADGQGTIIKKLPAVSSGLGEVNSGQQQLLDGFSQLGGQFGQLTDGLGQSVNGLTQIHDGFTEAEGFLSELAKSKEDTGIFIPDEILEDKQFAQVLDTYLSPDKKIAKIDVIFSENPYSTEAINQVGELEAAVERAVKDTKLENAKVKVAGVTSMNHDLGTMSDQDFSRTVVFMLVGIFIVLVILFRSLIMPIYIVASLLLTYFTTMGITEAIFVNLLGYEGLTWAVPFFSFVILMALGVDYSIFLMGRFNEYRGEPVDKAMILAMGSMGSVIISAVIILGGTFAAMLPSGVLSLLQIATVVISGLVLYSVIMLPLFIPVVVKIFGKANWWPFVGKKD</sequence>
<keyword evidence="3" id="KW-1003">Cell membrane</keyword>
<feature type="transmembrane region" description="Helical" evidence="8">
    <location>
        <begin position="936"/>
        <end position="961"/>
    </location>
</feature>
<feature type="transmembrane region" description="Helical" evidence="8">
    <location>
        <begin position="904"/>
        <end position="930"/>
    </location>
</feature>
<dbReference type="InterPro" id="IPR004869">
    <property type="entry name" value="MMPL_dom"/>
</dbReference>
<name>A0A090IYD3_9BACI</name>
<dbReference type="NCBIfam" id="TIGR03057">
    <property type="entry name" value="xxxLxxG_by_4"/>
    <property type="match status" value="1"/>
</dbReference>
<comment type="subcellular location">
    <subcellularLocation>
        <location evidence="1">Cell membrane</location>
        <topology evidence="1">Multi-pass membrane protein</topology>
    </subcellularLocation>
</comment>